<dbReference type="Pfam" id="PF07424">
    <property type="entry name" value="TrbM"/>
    <property type="match status" value="1"/>
</dbReference>
<dbReference type="EMBL" id="JAOCDZ010000006">
    <property type="protein sequence ID" value="MDH0736366.1"/>
    <property type="molecule type" value="Genomic_DNA"/>
</dbReference>
<comment type="caution">
    <text evidence="2">The sequence shown here is derived from an EMBL/GenBank/DDBJ whole genome shotgun (WGS) entry which is preliminary data.</text>
</comment>
<evidence type="ECO:0000313" key="2">
    <source>
        <dbReference type="EMBL" id="MDH0736366.1"/>
    </source>
</evidence>
<feature type="signal peptide" evidence="1">
    <location>
        <begin position="1"/>
        <end position="24"/>
    </location>
</feature>
<reference evidence="2" key="1">
    <citation type="submission" date="2022-09" db="EMBL/GenBank/DDBJ databases">
        <title>Intensive care unit water sources are persistently colonized with multi-drug resistant bacteria and are the site of extensive horizontal gene transfer of antibiotic resistance genes.</title>
        <authorList>
            <person name="Diorio-Toth L."/>
        </authorList>
    </citation>
    <scope>NUCLEOTIDE SEQUENCE</scope>
    <source>
        <strain evidence="2">GD03843</strain>
    </source>
</reference>
<evidence type="ECO:0000256" key="1">
    <source>
        <dbReference type="SAM" id="SignalP"/>
    </source>
</evidence>
<evidence type="ECO:0000313" key="3">
    <source>
        <dbReference type="Proteomes" id="UP001161094"/>
    </source>
</evidence>
<dbReference type="RefSeq" id="WP_279995147.1">
    <property type="nucleotide sequence ID" value="NZ_JAOCDZ010000006.1"/>
</dbReference>
<keyword evidence="1" id="KW-0732">Signal</keyword>
<feature type="chain" id="PRO_5041449450" evidence="1">
    <location>
        <begin position="25"/>
        <end position="202"/>
    </location>
</feature>
<gene>
    <name evidence="2" type="ORF">N5D93_11140</name>
</gene>
<proteinExistence type="predicted"/>
<dbReference type="Proteomes" id="UP001161094">
    <property type="component" value="Unassembled WGS sequence"/>
</dbReference>
<dbReference type="AlphaFoldDB" id="A0AA42LM62"/>
<protein>
    <submittedName>
        <fullName evidence="2">TrbM/KikA/MpfK family conjugal transfer protein</fullName>
    </submittedName>
</protein>
<dbReference type="InterPro" id="IPR009989">
    <property type="entry name" value="TrbM"/>
</dbReference>
<name>A0AA42LM62_9BURK</name>
<organism evidence="2 3">
    <name type="scientific">Achromobacter spanius</name>
    <dbReference type="NCBI Taxonomy" id="217203"/>
    <lineage>
        <taxon>Bacteria</taxon>
        <taxon>Pseudomonadati</taxon>
        <taxon>Pseudomonadota</taxon>
        <taxon>Betaproteobacteria</taxon>
        <taxon>Burkholderiales</taxon>
        <taxon>Alcaligenaceae</taxon>
        <taxon>Achromobacter</taxon>
    </lineage>
</organism>
<sequence>MEFFKIMRRLALLLLLPAAASAVAQTPPKIEVLTGDEGDACAALLCLAGAKPPSQCDPALSRIFGIKKKKLSDTLDARQDFLAMCPSVGTVPGLSELAKALARGAGRCDASTLNQTLSRTIGTGGDAGTSGTIISNVMPTYCAAYILHEYTNFKGEMPQYVGKPEEDGFWAEANNYAAAMARYEREQAAKKAARENTGWGGN</sequence>
<accession>A0AA42LM62</accession>